<reference evidence="9" key="1">
    <citation type="submission" date="2011-05" db="EMBL/GenBank/DDBJ databases">
        <title>The genome sequence of Vittaforma corneae strain ATCC 50505.</title>
        <authorList>
            <consortium name="The Broad Institute Genome Sequencing Platform"/>
            <person name="Cuomo C."/>
            <person name="Didier E."/>
            <person name="Bowers L."/>
            <person name="Young S.K."/>
            <person name="Zeng Q."/>
            <person name="Gargeya S."/>
            <person name="Fitzgerald M."/>
            <person name="Haas B."/>
            <person name="Abouelleil A."/>
            <person name="Alvarado L."/>
            <person name="Arachchi H.M."/>
            <person name="Berlin A."/>
            <person name="Chapman S.B."/>
            <person name="Gearin G."/>
            <person name="Goldberg J."/>
            <person name="Griggs A."/>
            <person name="Gujja S."/>
            <person name="Hansen M."/>
            <person name="Heiman D."/>
            <person name="Howarth C."/>
            <person name="Larimer J."/>
            <person name="Lui A."/>
            <person name="MacDonald P.J.P."/>
            <person name="McCowen C."/>
            <person name="Montmayeur A."/>
            <person name="Murphy C."/>
            <person name="Neiman D."/>
            <person name="Pearson M."/>
            <person name="Priest M."/>
            <person name="Roberts A."/>
            <person name="Saif S."/>
            <person name="Shea T."/>
            <person name="Sisk P."/>
            <person name="Stolte C."/>
            <person name="Sykes S."/>
            <person name="Wortman J."/>
            <person name="Nusbaum C."/>
            <person name="Birren B."/>
        </authorList>
    </citation>
    <scope>NUCLEOTIDE SEQUENCE [LARGE SCALE GENOMIC DNA]</scope>
    <source>
        <strain evidence="9">ATCC 50505</strain>
    </source>
</reference>
<dbReference type="GO" id="GO:0033314">
    <property type="term" value="P:mitotic DNA replication checkpoint signaling"/>
    <property type="evidence" value="ECO:0007669"/>
    <property type="project" value="TreeGrafter"/>
</dbReference>
<evidence type="ECO:0000256" key="1">
    <source>
        <dbReference type="ARBA" id="ARBA00004123"/>
    </source>
</evidence>
<dbReference type="PANTHER" id="PTHR12172">
    <property type="entry name" value="CELL CYCLE CHECKPOINT PROTEIN RAD17"/>
    <property type="match status" value="1"/>
</dbReference>
<evidence type="ECO:0000256" key="6">
    <source>
        <dbReference type="ARBA" id="ARBA00023242"/>
    </source>
</evidence>
<evidence type="ECO:0000256" key="2">
    <source>
        <dbReference type="ARBA" id="ARBA00006168"/>
    </source>
</evidence>
<keyword evidence="5" id="KW-0067">ATP-binding</keyword>
<dbReference type="EMBL" id="JH370152">
    <property type="protein sequence ID" value="ELA40998.1"/>
    <property type="molecule type" value="Genomic_DNA"/>
</dbReference>
<dbReference type="GO" id="GO:0000077">
    <property type="term" value="P:DNA damage checkpoint signaling"/>
    <property type="evidence" value="ECO:0007669"/>
    <property type="project" value="TreeGrafter"/>
</dbReference>
<dbReference type="GO" id="GO:0005524">
    <property type="term" value="F:ATP binding"/>
    <property type="evidence" value="ECO:0007669"/>
    <property type="project" value="UniProtKB-KW"/>
</dbReference>
<keyword evidence="6" id="KW-0539">Nucleus</keyword>
<evidence type="ECO:0000256" key="7">
    <source>
        <dbReference type="ARBA" id="ARBA00023306"/>
    </source>
</evidence>
<dbReference type="InterPro" id="IPR004582">
    <property type="entry name" value="Checkpoint_prot_Rad17_Rad24"/>
</dbReference>
<evidence type="ECO:0000256" key="5">
    <source>
        <dbReference type="ARBA" id="ARBA00022840"/>
    </source>
</evidence>
<dbReference type="InterPro" id="IPR027417">
    <property type="entry name" value="P-loop_NTPase"/>
</dbReference>
<dbReference type="SUPFAM" id="SSF52540">
    <property type="entry name" value="P-loop containing nucleoside triphosphate hydrolases"/>
    <property type="match status" value="1"/>
</dbReference>
<gene>
    <name evidence="8" type="ORF">VICG_01957</name>
</gene>
<dbReference type="Gene3D" id="3.40.50.300">
    <property type="entry name" value="P-loop containing nucleotide triphosphate hydrolases"/>
    <property type="match status" value="1"/>
</dbReference>
<dbReference type="RefSeq" id="XP_007605402.1">
    <property type="nucleotide sequence ID" value="XM_007605340.1"/>
</dbReference>
<organism evidence="8 9">
    <name type="scientific">Vittaforma corneae (strain ATCC 50505)</name>
    <name type="common">Microsporidian parasite</name>
    <name type="synonym">Nosema corneum</name>
    <dbReference type="NCBI Taxonomy" id="993615"/>
    <lineage>
        <taxon>Eukaryota</taxon>
        <taxon>Fungi</taxon>
        <taxon>Fungi incertae sedis</taxon>
        <taxon>Microsporidia</taxon>
        <taxon>Nosematidae</taxon>
        <taxon>Vittaforma</taxon>
    </lineage>
</organism>
<dbReference type="GO" id="GO:0006281">
    <property type="term" value="P:DNA repair"/>
    <property type="evidence" value="ECO:0007669"/>
    <property type="project" value="InterPro"/>
</dbReference>
<evidence type="ECO:0000313" key="9">
    <source>
        <dbReference type="Proteomes" id="UP000011082"/>
    </source>
</evidence>
<dbReference type="OMA" id="ICNINGP"/>
<evidence type="ECO:0008006" key="10">
    <source>
        <dbReference type="Google" id="ProtNLM"/>
    </source>
</evidence>
<proteinExistence type="inferred from homology"/>
<name>L2GJE3_VITCO</name>
<dbReference type="AlphaFoldDB" id="L2GJE3"/>
<protein>
    <recommendedName>
        <fullName evidence="10">AAA+ ATPase domain-containing protein</fullName>
    </recommendedName>
</protein>
<accession>L2GJE3</accession>
<keyword evidence="9" id="KW-1185">Reference proteome</keyword>
<dbReference type="STRING" id="993615.L2GJE3"/>
<keyword evidence="7" id="KW-0131">Cell cycle</keyword>
<comment type="similarity">
    <text evidence="2">Belongs to the rad17/RAD24 family.</text>
</comment>
<evidence type="ECO:0000256" key="3">
    <source>
        <dbReference type="ARBA" id="ARBA00022741"/>
    </source>
</evidence>
<dbReference type="GO" id="GO:0003689">
    <property type="term" value="F:DNA clamp loader activity"/>
    <property type="evidence" value="ECO:0007669"/>
    <property type="project" value="TreeGrafter"/>
</dbReference>
<keyword evidence="3" id="KW-0547">Nucleotide-binding</keyword>
<evidence type="ECO:0000256" key="4">
    <source>
        <dbReference type="ARBA" id="ARBA00022763"/>
    </source>
</evidence>
<dbReference type="GO" id="GO:0005634">
    <property type="term" value="C:nucleus"/>
    <property type="evidence" value="ECO:0007669"/>
    <property type="project" value="UniProtKB-SubCell"/>
</dbReference>
<dbReference type="InParanoid" id="L2GJE3"/>
<dbReference type="VEuPathDB" id="MicrosporidiaDB:VICG_01957"/>
<evidence type="ECO:0000313" key="8">
    <source>
        <dbReference type="EMBL" id="ELA40998.1"/>
    </source>
</evidence>
<comment type="subcellular location">
    <subcellularLocation>
        <location evidence="1">Nucleus</location>
    </subcellularLocation>
</comment>
<dbReference type="HOGENOM" id="CLU_717679_0_0_1"/>
<sequence>MGSLPWFIKYRPSKFTELYFPDDSGFKLLQWLRNAQQGSILNLFGAVGTGKTSLVYAVAKALKYRVIEYDTIQDKDPKDVGKSKSIEGLKPLILVNESDVPISVVHQKFHNLNAPVIFTTSNTLARDVESLKIHSPSSEIILNSVRSILKSENRWLDDRFILRLCEACSYDFRSVINYCQVFSRSSEIKDLAMVEKIASQNITSACRLILSKRMSLRELETLYSEKLLDLCLSSVLENSKDVGLLKAIESVSELASFPERLKFLSIDGLNKLRSDFIYKKEDALPAENFHGHEDPLQYLPLYHRNLQNKQSVLHLQAIFNKYQIKDLPAVDQEIKDHIGLTSIDTRVLKYKHSLGSSSAVKRDISLKELLDL</sequence>
<dbReference type="OrthoDB" id="2195431at2759"/>
<dbReference type="PANTHER" id="PTHR12172:SF0">
    <property type="entry name" value="CELL CYCLE CHECKPOINT PROTEIN RAD17"/>
    <property type="match status" value="1"/>
</dbReference>
<dbReference type="GeneID" id="19882667"/>
<keyword evidence="4" id="KW-0227">DNA damage</keyword>
<dbReference type="GO" id="GO:0003682">
    <property type="term" value="F:chromatin binding"/>
    <property type="evidence" value="ECO:0007669"/>
    <property type="project" value="TreeGrafter"/>
</dbReference>
<dbReference type="Proteomes" id="UP000011082">
    <property type="component" value="Unassembled WGS sequence"/>
</dbReference>